<dbReference type="EMBL" id="FXTG01000002">
    <property type="protein sequence ID" value="SMO55975.1"/>
    <property type="molecule type" value="Genomic_DNA"/>
</dbReference>
<dbReference type="Proteomes" id="UP000315460">
    <property type="component" value="Unassembled WGS sequence"/>
</dbReference>
<accession>A0ABY1MYY8</accession>
<organism evidence="1 2">
    <name type="scientific">Dietzia kunjamensis subsp. schimae</name>
    <dbReference type="NCBI Taxonomy" id="498198"/>
    <lineage>
        <taxon>Bacteria</taxon>
        <taxon>Bacillati</taxon>
        <taxon>Actinomycetota</taxon>
        <taxon>Actinomycetes</taxon>
        <taxon>Mycobacteriales</taxon>
        <taxon>Dietziaceae</taxon>
        <taxon>Dietzia</taxon>
    </lineage>
</organism>
<evidence type="ECO:0000313" key="2">
    <source>
        <dbReference type="Proteomes" id="UP000315460"/>
    </source>
</evidence>
<proteinExistence type="predicted"/>
<evidence type="ECO:0000313" key="1">
    <source>
        <dbReference type="EMBL" id="SMO55975.1"/>
    </source>
</evidence>
<keyword evidence="2" id="KW-1185">Reference proteome</keyword>
<dbReference type="RefSeq" id="WP_154829227.1">
    <property type="nucleotide sequence ID" value="NZ_BAAAQH010000005.1"/>
</dbReference>
<reference evidence="1 2" key="1">
    <citation type="submission" date="2017-05" db="EMBL/GenBank/DDBJ databases">
        <authorList>
            <person name="Varghese N."/>
            <person name="Submissions S."/>
        </authorList>
    </citation>
    <scope>NUCLEOTIDE SEQUENCE [LARGE SCALE GENOMIC DNA]</scope>
    <source>
        <strain evidence="1 2">DSM 45139</strain>
    </source>
</reference>
<comment type="caution">
    <text evidence="1">The sequence shown here is derived from an EMBL/GenBank/DDBJ whole genome shotgun (WGS) entry which is preliminary data.</text>
</comment>
<name>A0ABY1MYY8_9ACTN</name>
<sequence length="323" mass="36414">MSHALPVFSSDQKLLVQKLLALRVAQMMGRKLEEDDWTSVYCAAKGIPDQAWSNLNIDVMFGHLGIEHKMLCYRSKPSLLEACGTSLMHPAATRSLRVGNLSGDPDKEMESIFEQYADLLESRRETVATRGGVEPSAVDLRTGWLLWQESHREFLYFEEEMLAPDPGDFYAEWVERSDGKRKGSKNLWIYEKKSGKKRYSLTTTAGVKLQPYFDVPGAKDANLYHWTVIGEVVRTGDVRLWLTSRTATALEAVVGSLGREEVSLFIRSAANKLEESPLTQLEPSDEAAVVEVFVAGDAYRAITEYVPSTNDDHLIQQLLDDWY</sequence>
<gene>
    <name evidence="1" type="ORF">SAMN06265174_102323</name>
</gene>
<protein>
    <submittedName>
        <fullName evidence="1">Uncharacterized protein</fullName>
    </submittedName>
</protein>